<dbReference type="GO" id="GO:0005615">
    <property type="term" value="C:extracellular space"/>
    <property type="evidence" value="ECO:0007669"/>
    <property type="project" value="InterPro"/>
</dbReference>
<protein>
    <recommendedName>
        <fullName evidence="3">Serpin domain-containing protein</fullName>
    </recommendedName>
</protein>
<feature type="domain" description="Serpin" evidence="3">
    <location>
        <begin position="10"/>
        <end position="377"/>
    </location>
</feature>
<dbReference type="PANTHER" id="PTHR11461:SF315">
    <property type="entry name" value="SERPIN-Z3-LIKE"/>
    <property type="match status" value="1"/>
</dbReference>
<evidence type="ECO:0000256" key="1">
    <source>
        <dbReference type="ARBA" id="ARBA00009500"/>
    </source>
</evidence>
<sequence>MDFSLQIVKQALLNEAKQGFGKNFACSPLSVATMLSMLTAGTDEHGLKDFLSSLGCKSMDELNSKSLELMNVASSKGSWKPGDPLLSVANGCWVDQRYSLKPLFKETLQSIYKVESKAMDFENKGDEVVDEVNSWVNNETKGLIQGILDSSEDLDMLKIILANALYFKGTWNPIFDVSDTSDKNFYLLNGEEVKAPFMYQEYGYEQYGSFEGFKVLRLPYQNEQDQRRFSMYIYLPDERDGLKNLLQQLNPNPEEFLKHQLMLEPKIMSYFWIPKFKFSCRFQVSQVMQELGLKEPSIMLCSPHGQEFPASASINHKAVIEVNETGTEAAAVTDLYCGCSLDAPPPVPPFVADHPFVFMIMEDESRIPLFVGAVVNPLLG</sequence>
<accession>A0A8J4QSX3</accession>
<dbReference type="OrthoDB" id="1063785at2759"/>
<gene>
    <name evidence="4" type="ORF">CMV_017261</name>
</gene>
<evidence type="ECO:0000313" key="5">
    <source>
        <dbReference type="Proteomes" id="UP000737018"/>
    </source>
</evidence>
<dbReference type="Gene3D" id="2.30.39.10">
    <property type="entry name" value="Alpha-1-antitrypsin, domain 1"/>
    <property type="match status" value="1"/>
</dbReference>
<evidence type="ECO:0000313" key="4">
    <source>
        <dbReference type="EMBL" id="KAF3957753.1"/>
    </source>
</evidence>
<dbReference type="GO" id="GO:0004867">
    <property type="term" value="F:serine-type endopeptidase inhibitor activity"/>
    <property type="evidence" value="ECO:0007669"/>
    <property type="project" value="InterPro"/>
</dbReference>
<dbReference type="InterPro" id="IPR036186">
    <property type="entry name" value="Serpin_sf"/>
</dbReference>
<dbReference type="InterPro" id="IPR042178">
    <property type="entry name" value="Serpin_sf_1"/>
</dbReference>
<dbReference type="CDD" id="cd02043">
    <property type="entry name" value="serpinP_plants"/>
    <property type="match status" value="1"/>
</dbReference>
<name>A0A8J4QSX3_9ROSI</name>
<proteinExistence type="inferred from homology"/>
<evidence type="ECO:0000256" key="2">
    <source>
        <dbReference type="RuleBase" id="RU000411"/>
    </source>
</evidence>
<dbReference type="InterPro" id="IPR023796">
    <property type="entry name" value="Serpin_dom"/>
</dbReference>
<keyword evidence="5" id="KW-1185">Reference proteome</keyword>
<dbReference type="PROSITE" id="PS00284">
    <property type="entry name" value="SERPIN"/>
    <property type="match status" value="1"/>
</dbReference>
<reference evidence="4" key="1">
    <citation type="submission" date="2020-03" db="EMBL/GenBank/DDBJ databases">
        <title>Castanea mollissima Vanexum genome sequencing.</title>
        <authorList>
            <person name="Staton M."/>
        </authorList>
    </citation>
    <scope>NUCLEOTIDE SEQUENCE</scope>
    <source>
        <tissue evidence="4">Leaf</tissue>
    </source>
</reference>
<dbReference type="InterPro" id="IPR000215">
    <property type="entry name" value="Serpin_fam"/>
</dbReference>
<dbReference type="PANTHER" id="PTHR11461">
    <property type="entry name" value="SERINE PROTEASE INHIBITOR, SERPIN"/>
    <property type="match status" value="1"/>
</dbReference>
<dbReference type="Pfam" id="PF00079">
    <property type="entry name" value="Serpin"/>
    <property type="match status" value="1"/>
</dbReference>
<comment type="caution">
    <text evidence="4">The sequence shown here is derived from an EMBL/GenBank/DDBJ whole genome shotgun (WGS) entry which is preliminary data.</text>
</comment>
<dbReference type="InterPro" id="IPR023795">
    <property type="entry name" value="Serpin_CS"/>
</dbReference>
<dbReference type="EMBL" id="JRKL02002737">
    <property type="protein sequence ID" value="KAF3957753.1"/>
    <property type="molecule type" value="Genomic_DNA"/>
</dbReference>
<organism evidence="4 5">
    <name type="scientific">Castanea mollissima</name>
    <name type="common">Chinese chestnut</name>
    <dbReference type="NCBI Taxonomy" id="60419"/>
    <lineage>
        <taxon>Eukaryota</taxon>
        <taxon>Viridiplantae</taxon>
        <taxon>Streptophyta</taxon>
        <taxon>Embryophyta</taxon>
        <taxon>Tracheophyta</taxon>
        <taxon>Spermatophyta</taxon>
        <taxon>Magnoliopsida</taxon>
        <taxon>eudicotyledons</taxon>
        <taxon>Gunneridae</taxon>
        <taxon>Pentapetalae</taxon>
        <taxon>rosids</taxon>
        <taxon>fabids</taxon>
        <taxon>Fagales</taxon>
        <taxon>Fagaceae</taxon>
        <taxon>Castanea</taxon>
    </lineage>
</organism>
<dbReference type="SMART" id="SM00093">
    <property type="entry name" value="SERPIN"/>
    <property type="match status" value="1"/>
</dbReference>
<dbReference type="Gene3D" id="3.30.497.10">
    <property type="entry name" value="Antithrombin, subunit I, domain 2"/>
    <property type="match status" value="1"/>
</dbReference>
<evidence type="ECO:0000259" key="3">
    <source>
        <dbReference type="SMART" id="SM00093"/>
    </source>
</evidence>
<dbReference type="InterPro" id="IPR042185">
    <property type="entry name" value="Serpin_sf_2"/>
</dbReference>
<dbReference type="SUPFAM" id="SSF56574">
    <property type="entry name" value="Serpins"/>
    <property type="match status" value="1"/>
</dbReference>
<dbReference type="Proteomes" id="UP000737018">
    <property type="component" value="Unassembled WGS sequence"/>
</dbReference>
<dbReference type="AlphaFoldDB" id="A0A8J4QSX3"/>
<comment type="similarity">
    <text evidence="1 2">Belongs to the serpin family.</text>
</comment>